<evidence type="ECO:0000313" key="1">
    <source>
        <dbReference type="EMBL" id="RJP22375.1"/>
    </source>
</evidence>
<protein>
    <submittedName>
        <fullName evidence="1">Uncharacterized protein</fullName>
    </submittedName>
</protein>
<gene>
    <name evidence="1" type="ORF">C4520_08285</name>
</gene>
<sequence length="59" mass="6989">MKLETWNPKPEPIIDHTNSHELDEFLNPPIHADELSVRHPEHSRRISLLTLNLELWTLN</sequence>
<comment type="caution">
    <text evidence="1">The sequence shown here is derived from an EMBL/GenBank/DDBJ whole genome shotgun (WGS) entry which is preliminary data.</text>
</comment>
<name>A0A3A4NUY4_ABYX5</name>
<proteinExistence type="predicted"/>
<dbReference type="Proteomes" id="UP000265882">
    <property type="component" value="Unassembled WGS sequence"/>
</dbReference>
<organism evidence="1 2">
    <name type="scientific">Abyssobacteria bacterium (strain SURF_5)</name>
    <dbReference type="NCBI Taxonomy" id="2093360"/>
    <lineage>
        <taxon>Bacteria</taxon>
        <taxon>Pseudomonadati</taxon>
        <taxon>Candidatus Hydrogenedentota</taxon>
        <taxon>Candidatus Abyssobacteria</taxon>
    </lineage>
</organism>
<dbReference type="EMBL" id="QZKU01000058">
    <property type="protein sequence ID" value="RJP22375.1"/>
    <property type="molecule type" value="Genomic_DNA"/>
</dbReference>
<accession>A0A3A4NUY4</accession>
<dbReference type="AlphaFoldDB" id="A0A3A4NUY4"/>
<reference evidence="1 2" key="1">
    <citation type="journal article" date="2017" name="ISME J.">
        <title>Energy and carbon metabolisms in a deep terrestrial subsurface fluid microbial community.</title>
        <authorList>
            <person name="Momper L."/>
            <person name="Jungbluth S.P."/>
            <person name="Lee M.D."/>
            <person name="Amend J.P."/>
        </authorList>
    </citation>
    <scope>NUCLEOTIDE SEQUENCE [LARGE SCALE GENOMIC DNA]</scope>
    <source>
        <strain evidence="1">SURF_5</strain>
    </source>
</reference>
<evidence type="ECO:0000313" key="2">
    <source>
        <dbReference type="Proteomes" id="UP000265882"/>
    </source>
</evidence>